<dbReference type="NCBIfam" id="TIGR01452">
    <property type="entry name" value="PGP_euk"/>
    <property type="match status" value="1"/>
</dbReference>
<dbReference type="InterPro" id="IPR006349">
    <property type="entry name" value="PGP_euk"/>
</dbReference>
<evidence type="ECO:0000256" key="4">
    <source>
        <dbReference type="PIRSR" id="PIRSR000915-3"/>
    </source>
</evidence>
<dbReference type="PANTHER" id="PTHR19288:SF93">
    <property type="entry name" value="FI11325P-RELATED"/>
    <property type="match status" value="1"/>
</dbReference>
<organism evidence="5 6">
    <name type="scientific">Octopus sinensis</name>
    <name type="common">East Asian common octopus</name>
    <dbReference type="NCBI Taxonomy" id="2607531"/>
    <lineage>
        <taxon>Eukaryota</taxon>
        <taxon>Metazoa</taxon>
        <taxon>Spiralia</taxon>
        <taxon>Lophotrochozoa</taxon>
        <taxon>Mollusca</taxon>
        <taxon>Cephalopoda</taxon>
        <taxon>Coleoidea</taxon>
        <taxon>Octopodiformes</taxon>
        <taxon>Octopoda</taxon>
        <taxon>Incirrata</taxon>
        <taxon>Octopodidae</taxon>
        <taxon>Octopus</taxon>
    </lineage>
</organism>
<dbReference type="PIRSF" id="PIRSF000915">
    <property type="entry name" value="PGP-type_phosphatase"/>
    <property type="match status" value="1"/>
</dbReference>
<keyword evidence="5" id="KW-1185">Reference proteome</keyword>
<feature type="binding site" evidence="4">
    <location>
        <position position="62"/>
    </location>
    <ligand>
        <name>Mg(2+)</name>
        <dbReference type="ChEBI" id="CHEBI:18420"/>
    </ligand>
</feature>
<dbReference type="PANTHER" id="PTHR19288">
    <property type="entry name" value="4-NITROPHENYLPHOSPHATASE-RELATED"/>
    <property type="match status" value="1"/>
</dbReference>
<dbReference type="GO" id="GO:0046872">
    <property type="term" value="F:metal ion binding"/>
    <property type="evidence" value="ECO:0007669"/>
    <property type="project" value="UniProtKB-KW"/>
</dbReference>
<accession>A0A6P7TDW0</accession>
<feature type="active site" description="Proton donor" evidence="2">
    <location>
        <position position="64"/>
    </location>
</feature>
<feature type="binding site" evidence="3">
    <location>
        <position position="261"/>
    </location>
    <ligand>
        <name>substrate</name>
    </ligand>
</feature>
<dbReference type="InterPro" id="IPR023214">
    <property type="entry name" value="HAD_sf"/>
</dbReference>
<dbReference type="Gene3D" id="3.40.50.1000">
    <property type="entry name" value="HAD superfamily/HAD-like"/>
    <property type="match status" value="2"/>
</dbReference>
<dbReference type="InterPro" id="IPR006357">
    <property type="entry name" value="HAD-SF_hydro_IIA"/>
</dbReference>
<feature type="binding site" evidence="4">
    <location>
        <position position="64"/>
    </location>
    <ligand>
        <name>Mg(2+)</name>
        <dbReference type="ChEBI" id="CHEBI:18420"/>
    </ligand>
</feature>
<name>A0A6P7TDW0_9MOLL</name>
<keyword evidence="4" id="KW-0460">Magnesium</keyword>
<evidence type="ECO:0000256" key="2">
    <source>
        <dbReference type="PIRSR" id="PIRSR000915-1"/>
    </source>
</evidence>
<feature type="active site" description="Nucleophile" evidence="2">
    <location>
        <position position="62"/>
    </location>
</feature>
<protein>
    <submittedName>
        <fullName evidence="6">Phosphoglycolate phosphatase 2</fullName>
    </submittedName>
</protein>
<dbReference type="KEGG" id="osn:115222181"/>
<comment type="cofactor">
    <cofactor evidence="4">
        <name>Mg(2+)</name>
        <dbReference type="ChEBI" id="CHEBI:18420"/>
    </cofactor>
    <text evidence="4">Divalent metal ions. Mg(2+) is the most effective.</text>
</comment>
<dbReference type="Proteomes" id="UP000515154">
    <property type="component" value="Linkage group LG19"/>
</dbReference>
<dbReference type="InterPro" id="IPR036412">
    <property type="entry name" value="HAD-like_sf"/>
</dbReference>
<evidence type="ECO:0000256" key="3">
    <source>
        <dbReference type="PIRSR" id="PIRSR000915-2"/>
    </source>
</evidence>
<sequence length="339" mass="38029">MVFKLTRTVYHAWTKLTPRVLLADGMRRRSFDAGRKLSSNCCHLDCSSAKRIVGKYDTILLDCDGVIWGTDHVSRMDKVNEALHKLRQHGKQLLFVTNNSLHSTNTFFDKFVQYGFDINHDEIFCINSAAAFYLKSVLGVKKSVYVIGSEAMGTELQNLKIDHFGIGPEPDSTSRKIDDLLHMHFRDDVEAVLVGFDEYLCYNKLYKASSYLQDPDCHFIVTSDVEMGTKIGPNRYRPSVGAVVGAVSAAAHPRKYTVVGKPSSFLYKFIKLKFPELNLNKILTIGDSLKSDIKFAKNIGSDSALVLSGASDMQTLLNTPDVDKPNYYFQNLALFAEVL</sequence>
<dbReference type="Pfam" id="PF13242">
    <property type="entry name" value="Hydrolase_like"/>
    <property type="match status" value="1"/>
</dbReference>
<dbReference type="Pfam" id="PF13344">
    <property type="entry name" value="Hydrolase_6"/>
    <property type="match status" value="1"/>
</dbReference>
<keyword evidence="4" id="KW-0479">Metal-binding</keyword>
<dbReference type="RefSeq" id="XP_029648187.1">
    <property type="nucleotide sequence ID" value="XM_029792327.2"/>
</dbReference>
<reference evidence="6" key="1">
    <citation type="submission" date="2025-08" db="UniProtKB">
        <authorList>
            <consortium name="RefSeq"/>
        </authorList>
    </citation>
    <scope>IDENTIFICATION</scope>
</reference>
<dbReference type="AlphaFoldDB" id="A0A6P7TDW0"/>
<dbReference type="NCBIfam" id="TIGR01460">
    <property type="entry name" value="HAD-SF-IIA"/>
    <property type="match status" value="1"/>
</dbReference>
<feature type="binding site" evidence="4">
    <location>
        <position position="287"/>
    </location>
    <ligand>
        <name>Mg(2+)</name>
        <dbReference type="ChEBI" id="CHEBI:18420"/>
    </ligand>
</feature>
<gene>
    <name evidence="6" type="primary">LOC115222181</name>
</gene>
<proteinExistence type="predicted"/>
<dbReference type="GO" id="GO:0016791">
    <property type="term" value="F:phosphatase activity"/>
    <property type="evidence" value="ECO:0007669"/>
    <property type="project" value="InterPro"/>
</dbReference>
<evidence type="ECO:0000256" key="1">
    <source>
        <dbReference type="ARBA" id="ARBA00022801"/>
    </source>
</evidence>
<keyword evidence="1" id="KW-0378">Hydrolase</keyword>
<dbReference type="GO" id="GO:0005737">
    <property type="term" value="C:cytoplasm"/>
    <property type="evidence" value="ECO:0007669"/>
    <property type="project" value="TreeGrafter"/>
</dbReference>
<evidence type="ECO:0000313" key="5">
    <source>
        <dbReference type="Proteomes" id="UP000515154"/>
    </source>
</evidence>
<dbReference type="SUPFAM" id="SSF56784">
    <property type="entry name" value="HAD-like"/>
    <property type="match status" value="1"/>
</dbReference>
<evidence type="ECO:0000313" key="6">
    <source>
        <dbReference type="RefSeq" id="XP_029648187.1"/>
    </source>
</evidence>